<dbReference type="Pfam" id="PF03472">
    <property type="entry name" value="Autoind_bind"/>
    <property type="match status" value="1"/>
</dbReference>
<dbReference type="AlphaFoldDB" id="A0A2A4CL46"/>
<feature type="domain" description="HTH luxR-type" evidence="4">
    <location>
        <begin position="140"/>
        <end position="197"/>
    </location>
</feature>
<evidence type="ECO:0000259" key="4">
    <source>
        <dbReference type="SMART" id="SM00421"/>
    </source>
</evidence>
<dbReference type="InterPro" id="IPR036693">
    <property type="entry name" value="TF_LuxR_autoind-bd_dom_sf"/>
</dbReference>
<dbReference type="InterPro" id="IPR005143">
    <property type="entry name" value="TF_LuxR_autoind-bd_dom"/>
</dbReference>
<name>A0A2A4CL46_9RHOB</name>
<evidence type="ECO:0000313" key="5">
    <source>
        <dbReference type="EMBL" id="PCD75991.1"/>
    </source>
</evidence>
<keyword evidence="1" id="KW-0805">Transcription regulation</keyword>
<dbReference type="Proteomes" id="UP000243507">
    <property type="component" value="Unassembled WGS sequence"/>
</dbReference>
<proteinExistence type="predicted"/>
<sequence>MIVHRGIDQKLAVLGKFAPRGFFVGLHIRFTAPLISFQTYDKAWLDYYTDNGFVLRDPMTAWGFSTTGVIRWSDPALPDPFHLFREAARFGLKYGMTVAVGPIRSRTIASFARDDREFTRQEMEALHGIVCELHDMTEPPFELTTAQVEALRCVAGGDRHAAAAAKLGITESALKARLISARNRLMARTTAEAIQRAKDYRLL</sequence>
<dbReference type="GO" id="GO:0006355">
    <property type="term" value="P:regulation of DNA-templated transcription"/>
    <property type="evidence" value="ECO:0007669"/>
    <property type="project" value="InterPro"/>
</dbReference>
<dbReference type="Gene3D" id="3.30.450.80">
    <property type="entry name" value="Transcription factor LuxR-like, autoinducer-binding domain"/>
    <property type="match status" value="1"/>
</dbReference>
<dbReference type="EMBL" id="NTJD01000008">
    <property type="protein sequence ID" value="PCD75991.1"/>
    <property type="molecule type" value="Genomic_DNA"/>
</dbReference>
<keyword evidence="6" id="KW-1185">Reference proteome</keyword>
<comment type="caution">
    <text evidence="5">The sequence shown here is derived from an EMBL/GenBank/DDBJ whole genome shotgun (WGS) entry which is preliminary data.</text>
</comment>
<gene>
    <name evidence="5" type="ORF">CLN94_10890</name>
</gene>
<dbReference type="InterPro" id="IPR016032">
    <property type="entry name" value="Sig_transdc_resp-reg_C-effctor"/>
</dbReference>
<dbReference type="InterPro" id="IPR000792">
    <property type="entry name" value="Tscrpt_reg_LuxR_C"/>
</dbReference>
<dbReference type="RefSeq" id="WP_096433978.1">
    <property type="nucleotide sequence ID" value="NZ_NTJD01000008.1"/>
</dbReference>
<evidence type="ECO:0000256" key="1">
    <source>
        <dbReference type="ARBA" id="ARBA00023015"/>
    </source>
</evidence>
<dbReference type="Gene3D" id="1.10.10.10">
    <property type="entry name" value="Winged helix-like DNA-binding domain superfamily/Winged helix DNA-binding domain"/>
    <property type="match status" value="1"/>
</dbReference>
<reference evidence="5 6" key="1">
    <citation type="submission" date="2017-09" db="EMBL/GenBank/DDBJ databases">
        <title>A multilocus sequence analysis scheme for characterization of bacteria in the genus Thioclava.</title>
        <authorList>
            <person name="Liu Y."/>
            <person name="Shao Z."/>
        </authorList>
    </citation>
    <scope>NUCLEOTIDE SEQUENCE [LARGE SCALE GENOMIC DNA]</scope>
    <source>
        <strain evidence="5 6">CAU 1312</strain>
    </source>
</reference>
<dbReference type="SUPFAM" id="SSF46894">
    <property type="entry name" value="C-terminal effector domain of the bipartite response regulators"/>
    <property type="match status" value="1"/>
</dbReference>
<evidence type="ECO:0000313" key="6">
    <source>
        <dbReference type="Proteomes" id="UP000243507"/>
    </source>
</evidence>
<organism evidence="5 6">
    <name type="scientific">Pseudothioclava arenosa</name>
    <dbReference type="NCBI Taxonomy" id="1795308"/>
    <lineage>
        <taxon>Bacteria</taxon>
        <taxon>Pseudomonadati</taxon>
        <taxon>Pseudomonadota</taxon>
        <taxon>Alphaproteobacteria</taxon>
        <taxon>Rhodobacterales</taxon>
        <taxon>Paracoccaceae</taxon>
        <taxon>Pseudothioclava</taxon>
    </lineage>
</organism>
<dbReference type="GO" id="GO:0003677">
    <property type="term" value="F:DNA binding"/>
    <property type="evidence" value="ECO:0007669"/>
    <property type="project" value="UniProtKB-KW"/>
</dbReference>
<evidence type="ECO:0000256" key="3">
    <source>
        <dbReference type="ARBA" id="ARBA00023163"/>
    </source>
</evidence>
<keyword evidence="2" id="KW-0238">DNA-binding</keyword>
<dbReference type="OrthoDB" id="7826109at2"/>
<dbReference type="InterPro" id="IPR036388">
    <property type="entry name" value="WH-like_DNA-bd_sf"/>
</dbReference>
<dbReference type="SMART" id="SM00421">
    <property type="entry name" value="HTH_LUXR"/>
    <property type="match status" value="1"/>
</dbReference>
<evidence type="ECO:0000256" key="2">
    <source>
        <dbReference type="ARBA" id="ARBA00023125"/>
    </source>
</evidence>
<keyword evidence="3" id="KW-0804">Transcription</keyword>
<dbReference type="SUPFAM" id="SSF75516">
    <property type="entry name" value="Pheromone-binding domain of LuxR-like quorum-sensing transcription factors"/>
    <property type="match status" value="1"/>
</dbReference>
<accession>A0A2A4CL46</accession>
<protein>
    <submittedName>
        <fullName evidence="5">LuxR family transcriptional regulator</fullName>
    </submittedName>
</protein>